<dbReference type="PROSITE" id="PS50144">
    <property type="entry name" value="MATH"/>
    <property type="match status" value="2"/>
</dbReference>
<dbReference type="PANTHER" id="PTHR45774">
    <property type="entry name" value="BTB/POZ DOMAIN-CONTAINING"/>
    <property type="match status" value="1"/>
</dbReference>
<proteinExistence type="predicted"/>
<dbReference type="Pfam" id="PF22486">
    <property type="entry name" value="MATH_2"/>
    <property type="match status" value="2"/>
</dbReference>
<reference evidence="3 4" key="1">
    <citation type="submission" date="2024-10" db="EMBL/GenBank/DDBJ databases">
        <authorList>
            <person name="Kim D."/>
        </authorList>
    </citation>
    <scope>NUCLEOTIDE SEQUENCE [LARGE SCALE GENOMIC DNA]</scope>
    <source>
        <strain evidence="3">BH-2024</strain>
    </source>
</reference>
<organism evidence="3 4">
    <name type="scientific">Heterodera trifolii</name>
    <dbReference type="NCBI Taxonomy" id="157864"/>
    <lineage>
        <taxon>Eukaryota</taxon>
        <taxon>Metazoa</taxon>
        <taxon>Ecdysozoa</taxon>
        <taxon>Nematoda</taxon>
        <taxon>Chromadorea</taxon>
        <taxon>Rhabditida</taxon>
        <taxon>Tylenchina</taxon>
        <taxon>Tylenchomorpha</taxon>
        <taxon>Tylenchoidea</taxon>
        <taxon>Heteroderidae</taxon>
        <taxon>Heteroderinae</taxon>
        <taxon>Heterodera</taxon>
    </lineage>
</organism>
<dbReference type="Proteomes" id="UP001620626">
    <property type="component" value="Unassembled WGS sequence"/>
</dbReference>
<evidence type="ECO:0008006" key="5">
    <source>
        <dbReference type="Google" id="ProtNLM"/>
    </source>
</evidence>
<feature type="domain" description="MATH" evidence="2">
    <location>
        <begin position="428"/>
        <end position="562"/>
    </location>
</feature>
<evidence type="ECO:0000259" key="2">
    <source>
        <dbReference type="PROSITE" id="PS50144"/>
    </source>
</evidence>
<dbReference type="InterPro" id="IPR011333">
    <property type="entry name" value="SKP1/BTB/POZ_sf"/>
</dbReference>
<comment type="caution">
    <text evidence="3">The sequence shown here is derived from an EMBL/GenBank/DDBJ whole genome shotgun (WGS) entry which is preliminary data.</text>
</comment>
<keyword evidence="4" id="KW-1185">Reference proteome</keyword>
<dbReference type="InterPro" id="IPR011705">
    <property type="entry name" value="BACK"/>
</dbReference>
<dbReference type="EMBL" id="JBICBT010001396">
    <property type="protein sequence ID" value="KAL3069518.1"/>
    <property type="molecule type" value="Genomic_DNA"/>
</dbReference>
<dbReference type="InterPro" id="IPR008974">
    <property type="entry name" value="TRAF-like"/>
</dbReference>
<name>A0ABD2I071_9BILA</name>
<evidence type="ECO:0000313" key="3">
    <source>
        <dbReference type="EMBL" id="KAL3069518.1"/>
    </source>
</evidence>
<feature type="domain" description="MATH" evidence="2">
    <location>
        <begin position="270"/>
        <end position="407"/>
    </location>
</feature>
<dbReference type="Gene3D" id="1.25.40.420">
    <property type="match status" value="1"/>
</dbReference>
<dbReference type="AlphaFoldDB" id="A0ABD2I071"/>
<dbReference type="InterPro" id="IPR000210">
    <property type="entry name" value="BTB/POZ_dom"/>
</dbReference>
<dbReference type="SMART" id="SM00225">
    <property type="entry name" value="BTB"/>
    <property type="match status" value="1"/>
</dbReference>
<dbReference type="PROSITE" id="PS50097">
    <property type="entry name" value="BTB"/>
    <property type="match status" value="1"/>
</dbReference>
<dbReference type="SUPFAM" id="SSF54695">
    <property type="entry name" value="POZ domain"/>
    <property type="match status" value="1"/>
</dbReference>
<gene>
    <name evidence="3" type="ORF">niasHT_033904</name>
</gene>
<protein>
    <recommendedName>
        <fullName evidence="5">BTB domain-containing protein</fullName>
    </recommendedName>
</protein>
<dbReference type="Gene3D" id="3.30.710.10">
    <property type="entry name" value="Potassium Channel Kv1.1, Chain A"/>
    <property type="match status" value="1"/>
</dbReference>
<evidence type="ECO:0000313" key="4">
    <source>
        <dbReference type="Proteomes" id="UP001620626"/>
    </source>
</evidence>
<accession>A0ABD2I071</accession>
<evidence type="ECO:0000259" key="1">
    <source>
        <dbReference type="PROSITE" id="PS50097"/>
    </source>
</evidence>
<dbReference type="SMART" id="SM00875">
    <property type="entry name" value="BACK"/>
    <property type="match status" value="1"/>
</dbReference>
<dbReference type="SMART" id="SM00061">
    <property type="entry name" value="MATH"/>
    <property type="match status" value="2"/>
</dbReference>
<dbReference type="InterPro" id="IPR002083">
    <property type="entry name" value="MATH/TRAF_dom"/>
</dbReference>
<sequence length="587" mass="66148">MSLSVVARMKRMLSTGEDADVHFLVGEGEEKERVAAHKVILKHASEVFEAMFRFDSQNQNIENACANCVVEVPDVEAAAFKVMLSFIYADDLSELDGHNAMAVLYAAKKYNIVGLVVPSLQIPISKLRNVFFAYAQAQLFELENFAYHCLFYIDENADTLLNSVAFLQIDQKTLCEIFGRDELQISGEISIWNACSSENRRANLGPALFKIRFPLVSKEEFSRNIVPSGVLTVEEVIGIYQFHCHPNLSTVSELYPLKFPSQGRISDRTEGTLKLEIEKMSEFAGEAVGSCRYSKTVHIRGLPFEIFAKINATTENDENFVGKWLGIFFWCTAPTAEDSNWSCNWSATFRIVAQNNGAENCTGKRIDNVFDSKSNSWGFPTFIAFWQLMDPRNGFYDKNEDKVTLAIDVIVGQAEMDRPISADQSKLKGTLFMDIEKVSQFAREIIWSERKSETVTCLGGLPWKISVQIFTIMGSAVKCLSLFLCCTAPKEKNWRAECSAKFRIVSQMSGVGEFRKEFEHTVFNSETNCWGFPDFITFAELMDPGRGLYDREEDKVTLAIDVTVMKEQKGTKRKLAVGNAHPIINLT</sequence>
<dbReference type="PANTHER" id="PTHR45774:SF3">
    <property type="entry name" value="BTB (POZ) DOMAIN-CONTAINING 2B-RELATED"/>
    <property type="match status" value="1"/>
</dbReference>
<dbReference type="SUPFAM" id="SSF49599">
    <property type="entry name" value="TRAF domain-like"/>
    <property type="match status" value="2"/>
</dbReference>
<feature type="domain" description="BTB" evidence="1">
    <location>
        <begin position="19"/>
        <end position="96"/>
    </location>
</feature>
<dbReference type="Pfam" id="PF00651">
    <property type="entry name" value="BTB"/>
    <property type="match status" value="1"/>
</dbReference>
<dbReference type="Pfam" id="PF07707">
    <property type="entry name" value="BACK"/>
    <property type="match status" value="1"/>
</dbReference>
<dbReference type="Gene3D" id="2.60.210.10">
    <property type="entry name" value="Apoptosis, Tumor Necrosis Factor Receptor Associated Protein 2, Chain A"/>
    <property type="match status" value="2"/>
</dbReference>